<dbReference type="InterPro" id="IPR013249">
    <property type="entry name" value="RNA_pol_sigma70_r4_t2"/>
</dbReference>
<dbReference type="InterPro" id="IPR013325">
    <property type="entry name" value="RNA_pol_sigma_r2"/>
</dbReference>
<sequence>MYSLQEENELIHHAQAGNQSACAHLLAAYDGLIDHMRRRYQYTPTGKLLADDALGILQLAFMEAIRDFNPTLGIHFAAFLQSRLHAALYKAFKQTCRYNERTAHPTAPAGEDEHDFFALQESSAPTPERSLLAREELANLLHQLNPQEKELLQLIYAQGLPQRTAARILHISPQTMNKRKKDCRNTACKSEKIKTALS</sequence>
<evidence type="ECO:0000313" key="7">
    <source>
        <dbReference type="EMBL" id="SFB02466.1"/>
    </source>
</evidence>
<dbReference type="NCBIfam" id="TIGR02937">
    <property type="entry name" value="sigma70-ECF"/>
    <property type="match status" value="1"/>
</dbReference>
<dbReference type="SUPFAM" id="SSF88946">
    <property type="entry name" value="Sigma2 domain of RNA polymerase sigma factors"/>
    <property type="match status" value="1"/>
</dbReference>
<dbReference type="SUPFAM" id="SSF88659">
    <property type="entry name" value="Sigma3 and sigma4 domains of RNA polymerase sigma factors"/>
    <property type="match status" value="1"/>
</dbReference>
<accession>A0A1I0XPT2</accession>
<keyword evidence="1" id="KW-0805">Transcription regulation</keyword>
<keyword evidence="4" id="KW-0804">Transcription</keyword>
<dbReference type="AlphaFoldDB" id="A0A1I0XPT2"/>
<protein>
    <submittedName>
        <fullName evidence="7">RNA polymerase sigma factor, sigma-70 family</fullName>
    </submittedName>
</protein>
<dbReference type="InterPro" id="IPR036388">
    <property type="entry name" value="WH-like_DNA-bd_sf"/>
</dbReference>
<reference evidence="7 8" key="1">
    <citation type="submission" date="2016-10" db="EMBL/GenBank/DDBJ databases">
        <authorList>
            <person name="de Groot N.N."/>
        </authorList>
    </citation>
    <scope>NUCLEOTIDE SEQUENCE [LARGE SCALE GENOMIC DNA]</scope>
    <source>
        <strain evidence="7 8">L14</strain>
    </source>
</reference>
<evidence type="ECO:0000259" key="6">
    <source>
        <dbReference type="Pfam" id="PF12645"/>
    </source>
</evidence>
<dbReference type="GO" id="GO:0003677">
    <property type="term" value="F:DNA binding"/>
    <property type="evidence" value="ECO:0007669"/>
    <property type="project" value="UniProtKB-KW"/>
</dbReference>
<dbReference type="EMBL" id="FOJX01000006">
    <property type="protein sequence ID" value="SFB02466.1"/>
    <property type="molecule type" value="Genomic_DNA"/>
</dbReference>
<evidence type="ECO:0000256" key="4">
    <source>
        <dbReference type="ARBA" id="ARBA00023163"/>
    </source>
</evidence>
<dbReference type="Gene3D" id="1.10.1740.10">
    <property type="match status" value="1"/>
</dbReference>
<dbReference type="Pfam" id="PF08281">
    <property type="entry name" value="Sigma70_r4_2"/>
    <property type="match status" value="1"/>
</dbReference>
<feature type="domain" description="RNA polymerase sigma factor 70 region 4 type 2" evidence="5">
    <location>
        <begin position="134"/>
        <end position="179"/>
    </location>
</feature>
<evidence type="ECO:0000256" key="3">
    <source>
        <dbReference type="ARBA" id="ARBA00023125"/>
    </source>
</evidence>
<proteinExistence type="predicted"/>
<dbReference type="PANTHER" id="PTHR30385:SF7">
    <property type="entry name" value="RNA POLYMERASE SIGMA FACTOR FLIA"/>
    <property type="match status" value="1"/>
</dbReference>
<keyword evidence="2" id="KW-0731">Sigma factor</keyword>
<dbReference type="Gene3D" id="1.10.10.10">
    <property type="entry name" value="Winged helix-like DNA-binding domain superfamily/Winged helix DNA-binding domain"/>
    <property type="match status" value="1"/>
</dbReference>
<dbReference type="PANTHER" id="PTHR30385">
    <property type="entry name" value="SIGMA FACTOR F FLAGELLAR"/>
    <property type="match status" value="1"/>
</dbReference>
<evidence type="ECO:0000259" key="5">
    <source>
        <dbReference type="Pfam" id="PF08281"/>
    </source>
</evidence>
<feature type="domain" description="Helix-turn-helix conjugative transposon-like" evidence="6">
    <location>
        <begin position="8"/>
        <end position="69"/>
    </location>
</feature>
<dbReference type="InterPro" id="IPR024760">
    <property type="entry name" value="HTH_dom_conjug_TS-like"/>
</dbReference>
<dbReference type="GO" id="GO:0016987">
    <property type="term" value="F:sigma factor activity"/>
    <property type="evidence" value="ECO:0007669"/>
    <property type="project" value="UniProtKB-KW"/>
</dbReference>
<organism evidence="7 8">
    <name type="scientific">Selenomonas ruminantium</name>
    <dbReference type="NCBI Taxonomy" id="971"/>
    <lineage>
        <taxon>Bacteria</taxon>
        <taxon>Bacillati</taxon>
        <taxon>Bacillota</taxon>
        <taxon>Negativicutes</taxon>
        <taxon>Selenomonadales</taxon>
        <taxon>Selenomonadaceae</taxon>
        <taxon>Selenomonas</taxon>
    </lineage>
</organism>
<gene>
    <name evidence="7" type="ORF">SAMN05216587_106169</name>
</gene>
<name>A0A1I0XPT2_SELRU</name>
<dbReference type="RefSeq" id="WP_074815639.1">
    <property type="nucleotide sequence ID" value="NZ_FOJX01000006.1"/>
</dbReference>
<dbReference type="InterPro" id="IPR014284">
    <property type="entry name" value="RNA_pol_sigma-70_dom"/>
</dbReference>
<dbReference type="Pfam" id="PF12645">
    <property type="entry name" value="HTH_16"/>
    <property type="match status" value="1"/>
</dbReference>
<dbReference type="InterPro" id="IPR013324">
    <property type="entry name" value="RNA_pol_sigma_r3/r4-like"/>
</dbReference>
<dbReference type="Proteomes" id="UP000183843">
    <property type="component" value="Unassembled WGS sequence"/>
</dbReference>
<evidence type="ECO:0000256" key="1">
    <source>
        <dbReference type="ARBA" id="ARBA00023015"/>
    </source>
</evidence>
<keyword evidence="3" id="KW-0238">DNA-binding</keyword>
<dbReference type="GO" id="GO:0006352">
    <property type="term" value="P:DNA-templated transcription initiation"/>
    <property type="evidence" value="ECO:0007669"/>
    <property type="project" value="InterPro"/>
</dbReference>
<evidence type="ECO:0000256" key="2">
    <source>
        <dbReference type="ARBA" id="ARBA00023082"/>
    </source>
</evidence>
<evidence type="ECO:0000313" key="8">
    <source>
        <dbReference type="Proteomes" id="UP000183843"/>
    </source>
</evidence>